<evidence type="ECO:0000256" key="1">
    <source>
        <dbReference type="SAM" id="Phobius"/>
    </source>
</evidence>
<keyword evidence="1" id="KW-1133">Transmembrane helix</keyword>
<sequence length="113" mass="12720">MLVVMSRVLMSLFIVQALNLDLKSVRFIVETKSIEDECNSNCDCRKLCTLACCIKPTGYSPLRLIVTAIGILVAIFATYLIVSTDSNLYIVFWVCYSVLRRLMTKSKSKIKTA</sequence>
<evidence type="ECO:0000313" key="4">
    <source>
        <dbReference type="Proteomes" id="UP000007151"/>
    </source>
</evidence>
<dbReference type="InParanoid" id="A0A212FC37"/>
<keyword evidence="1" id="KW-0472">Membrane</keyword>
<name>A0A212FC37_DANPL</name>
<reference evidence="3 4" key="1">
    <citation type="journal article" date="2011" name="Cell">
        <title>The monarch butterfly genome yields insights into long-distance migration.</title>
        <authorList>
            <person name="Zhan S."/>
            <person name="Merlin C."/>
            <person name="Boore J.L."/>
            <person name="Reppert S.M."/>
        </authorList>
    </citation>
    <scope>NUCLEOTIDE SEQUENCE [LARGE SCALE GENOMIC DNA]</scope>
    <source>
        <strain evidence="3">F-2</strain>
    </source>
</reference>
<proteinExistence type="predicted"/>
<accession>A0A212FC37</accession>
<comment type="caution">
    <text evidence="3">The sequence shown here is derived from an EMBL/GenBank/DDBJ whole genome shotgun (WGS) entry which is preliminary data.</text>
</comment>
<evidence type="ECO:0000313" key="3">
    <source>
        <dbReference type="EMBL" id="OWR51293.1"/>
    </source>
</evidence>
<keyword evidence="2" id="KW-0732">Signal</keyword>
<feature type="chain" id="PRO_5012826628" evidence="2">
    <location>
        <begin position="18"/>
        <end position="113"/>
    </location>
</feature>
<feature type="signal peptide" evidence="2">
    <location>
        <begin position="1"/>
        <end position="17"/>
    </location>
</feature>
<keyword evidence="4" id="KW-1185">Reference proteome</keyword>
<evidence type="ECO:0000256" key="2">
    <source>
        <dbReference type="SAM" id="SignalP"/>
    </source>
</evidence>
<gene>
    <name evidence="3" type="ORF">KGM_205988</name>
</gene>
<dbReference type="EMBL" id="AGBW02009237">
    <property type="protein sequence ID" value="OWR51293.1"/>
    <property type="molecule type" value="Genomic_DNA"/>
</dbReference>
<dbReference type="KEGG" id="dpl:KGM_205988"/>
<keyword evidence="1" id="KW-0812">Transmembrane</keyword>
<protein>
    <submittedName>
        <fullName evidence="3">Uncharacterized protein</fullName>
    </submittedName>
</protein>
<organism evidence="3 4">
    <name type="scientific">Danaus plexippus plexippus</name>
    <dbReference type="NCBI Taxonomy" id="278856"/>
    <lineage>
        <taxon>Eukaryota</taxon>
        <taxon>Metazoa</taxon>
        <taxon>Ecdysozoa</taxon>
        <taxon>Arthropoda</taxon>
        <taxon>Hexapoda</taxon>
        <taxon>Insecta</taxon>
        <taxon>Pterygota</taxon>
        <taxon>Neoptera</taxon>
        <taxon>Endopterygota</taxon>
        <taxon>Lepidoptera</taxon>
        <taxon>Glossata</taxon>
        <taxon>Ditrysia</taxon>
        <taxon>Papilionoidea</taxon>
        <taxon>Nymphalidae</taxon>
        <taxon>Danainae</taxon>
        <taxon>Danaini</taxon>
        <taxon>Danaina</taxon>
        <taxon>Danaus</taxon>
        <taxon>Danaus</taxon>
    </lineage>
</organism>
<feature type="transmembrane region" description="Helical" evidence="1">
    <location>
        <begin position="88"/>
        <end position="103"/>
    </location>
</feature>
<dbReference type="AlphaFoldDB" id="A0A212FC37"/>
<dbReference type="Proteomes" id="UP000007151">
    <property type="component" value="Unassembled WGS sequence"/>
</dbReference>
<feature type="transmembrane region" description="Helical" evidence="1">
    <location>
        <begin position="64"/>
        <end position="82"/>
    </location>
</feature>